<organism evidence="2 3">
    <name type="scientific">Laribacter hongkongensis</name>
    <dbReference type="NCBI Taxonomy" id="168471"/>
    <lineage>
        <taxon>Bacteria</taxon>
        <taxon>Pseudomonadati</taxon>
        <taxon>Pseudomonadota</taxon>
        <taxon>Betaproteobacteria</taxon>
        <taxon>Neisseriales</taxon>
        <taxon>Aquaspirillaceae</taxon>
        <taxon>Laribacter</taxon>
    </lineage>
</organism>
<reference evidence="3" key="1">
    <citation type="submission" date="2017-06" db="EMBL/GenBank/DDBJ databases">
        <title>Whole genome sequence of Laribacter hongkongensis LHGZ1.</title>
        <authorList>
            <person name="Chen D."/>
            <person name="Wu H."/>
            <person name="Chen J."/>
        </authorList>
    </citation>
    <scope>NUCLEOTIDE SEQUENCE [LARGE SCALE GENOMIC DNA]</scope>
    <source>
        <strain evidence="3">LHGZ1</strain>
    </source>
</reference>
<dbReference type="Pfam" id="PF04471">
    <property type="entry name" value="Mrr_cat"/>
    <property type="match status" value="1"/>
</dbReference>
<dbReference type="AlphaFoldDB" id="A0A248LEI3"/>
<dbReference type="SUPFAM" id="SSF52980">
    <property type="entry name" value="Restriction endonuclease-like"/>
    <property type="match status" value="1"/>
</dbReference>
<feature type="domain" description="Restriction endonuclease type IV Mrr" evidence="1">
    <location>
        <begin position="1"/>
        <end position="104"/>
    </location>
</feature>
<dbReference type="InterPro" id="IPR007560">
    <property type="entry name" value="Restrct_endonuc_IV_Mrr"/>
</dbReference>
<dbReference type="GO" id="GO:0004519">
    <property type="term" value="F:endonuclease activity"/>
    <property type="evidence" value="ECO:0007669"/>
    <property type="project" value="InterPro"/>
</dbReference>
<evidence type="ECO:0000313" key="2">
    <source>
        <dbReference type="EMBL" id="ASJ23188.1"/>
    </source>
</evidence>
<proteinExistence type="predicted"/>
<sequence length="210" mass="23282">MNWQEYQEAVAVLYEQTDGFGNVRRNVMIPDKITGQPRQIDALIELEAKGHQIKLVVDAKFYSSPIDVKDVESVLALTESVGAHKAIIVAANGWTAPAAKKAEFSGCDLEILTLEEALDLIVPDKWKMCPSCGQDCIVMNQDGMVALENGLILWWLAGQCRACKCARVHCQDCGQKSYFNYGESITCGCGHEWFSEEQSIAVAFFAREPE</sequence>
<dbReference type="OrthoDB" id="9129966at2"/>
<dbReference type="RefSeq" id="WP_088859955.1">
    <property type="nucleotide sequence ID" value="NZ_CP022115.1"/>
</dbReference>
<protein>
    <recommendedName>
        <fullName evidence="1">Restriction endonuclease type IV Mrr domain-containing protein</fullName>
    </recommendedName>
</protein>
<dbReference type="GO" id="GO:0009307">
    <property type="term" value="P:DNA restriction-modification system"/>
    <property type="evidence" value="ECO:0007669"/>
    <property type="project" value="InterPro"/>
</dbReference>
<dbReference type="EMBL" id="CP022115">
    <property type="protein sequence ID" value="ASJ23188.1"/>
    <property type="molecule type" value="Genomic_DNA"/>
</dbReference>
<name>A0A248LEI3_9NEIS</name>
<dbReference type="Proteomes" id="UP000197424">
    <property type="component" value="Chromosome"/>
</dbReference>
<dbReference type="InterPro" id="IPR011335">
    <property type="entry name" value="Restrct_endonuc-II-like"/>
</dbReference>
<dbReference type="GO" id="GO:0003677">
    <property type="term" value="F:DNA binding"/>
    <property type="evidence" value="ECO:0007669"/>
    <property type="project" value="InterPro"/>
</dbReference>
<gene>
    <name evidence="2" type="ORF">LHGZ1_0357</name>
</gene>
<evidence type="ECO:0000259" key="1">
    <source>
        <dbReference type="Pfam" id="PF04471"/>
    </source>
</evidence>
<evidence type="ECO:0000313" key="3">
    <source>
        <dbReference type="Proteomes" id="UP000197424"/>
    </source>
</evidence>
<accession>A0A248LEI3</accession>